<feature type="domain" description="Nucleoside transporter/FeoB GTPase Gate" evidence="2">
    <location>
        <begin position="73"/>
        <end position="170"/>
    </location>
</feature>
<dbReference type="InterPro" id="IPR011642">
    <property type="entry name" value="Gate_dom"/>
</dbReference>
<feature type="transmembrane region" description="Helical" evidence="1">
    <location>
        <begin position="178"/>
        <end position="199"/>
    </location>
</feature>
<evidence type="ECO:0000256" key="1">
    <source>
        <dbReference type="SAM" id="Phobius"/>
    </source>
</evidence>
<evidence type="ECO:0000259" key="2">
    <source>
        <dbReference type="Pfam" id="PF07670"/>
    </source>
</evidence>
<keyword evidence="1" id="KW-0812">Transmembrane</keyword>
<feature type="transmembrane region" description="Helical" evidence="1">
    <location>
        <begin position="249"/>
        <end position="272"/>
    </location>
</feature>
<dbReference type="KEGG" id="crs:FQB35_06300"/>
<name>A0A5C0SDJ0_CRATE</name>
<keyword evidence="1" id="KW-1133">Transmembrane helix</keyword>
<dbReference type="OrthoDB" id="1645614at2"/>
<feature type="transmembrane region" description="Helical" evidence="1">
    <location>
        <begin position="33"/>
        <end position="53"/>
    </location>
</feature>
<feature type="transmembrane region" description="Helical" evidence="1">
    <location>
        <begin position="318"/>
        <end position="338"/>
    </location>
</feature>
<feature type="transmembrane region" description="Helical" evidence="1">
    <location>
        <begin position="151"/>
        <end position="172"/>
    </location>
</feature>
<feature type="transmembrane region" description="Helical" evidence="1">
    <location>
        <begin position="409"/>
        <end position="431"/>
    </location>
</feature>
<dbReference type="AlphaFoldDB" id="A0A5C0SDJ0"/>
<feature type="transmembrane region" description="Helical" evidence="1">
    <location>
        <begin position="12"/>
        <end position="27"/>
    </location>
</feature>
<feature type="transmembrane region" description="Helical" evidence="1">
    <location>
        <begin position="107"/>
        <end position="130"/>
    </location>
</feature>
<keyword evidence="4" id="KW-1185">Reference proteome</keyword>
<dbReference type="NCBIfam" id="TIGR02871">
    <property type="entry name" value="spore_ylbJ"/>
    <property type="match status" value="1"/>
</dbReference>
<protein>
    <submittedName>
        <fullName evidence="3">Sporulation integral membrane protein YlbJ</fullName>
    </submittedName>
</protein>
<dbReference type="Pfam" id="PF07670">
    <property type="entry name" value="Gate"/>
    <property type="match status" value="1"/>
</dbReference>
<organism evidence="3 4">
    <name type="scientific">Crassaminicella thermophila</name>
    <dbReference type="NCBI Taxonomy" id="2599308"/>
    <lineage>
        <taxon>Bacteria</taxon>
        <taxon>Bacillati</taxon>
        <taxon>Bacillota</taxon>
        <taxon>Clostridia</taxon>
        <taxon>Eubacteriales</taxon>
        <taxon>Clostridiaceae</taxon>
        <taxon>Crassaminicella</taxon>
    </lineage>
</organism>
<reference evidence="3 4" key="1">
    <citation type="submission" date="2019-07" db="EMBL/GenBank/DDBJ databases">
        <title>Complete genome of Crassaminicella thermophila SY095.</title>
        <authorList>
            <person name="Li X."/>
        </authorList>
    </citation>
    <scope>NUCLEOTIDE SEQUENCE [LARGE SCALE GENOMIC DNA]</scope>
    <source>
        <strain evidence="3 4">SY095</strain>
    </source>
</reference>
<dbReference type="EMBL" id="CP042243">
    <property type="protein sequence ID" value="QEK12012.1"/>
    <property type="molecule type" value="Genomic_DNA"/>
</dbReference>
<evidence type="ECO:0000313" key="3">
    <source>
        <dbReference type="EMBL" id="QEK12012.1"/>
    </source>
</evidence>
<gene>
    <name evidence="3" type="primary">ylbJ</name>
    <name evidence="3" type="ORF">FQB35_06300</name>
</gene>
<feature type="transmembrane region" description="Helical" evidence="1">
    <location>
        <begin position="359"/>
        <end position="380"/>
    </location>
</feature>
<accession>A0A5C0SDJ0</accession>
<dbReference type="Proteomes" id="UP000324646">
    <property type="component" value="Chromosome"/>
</dbReference>
<keyword evidence="1" id="KW-0472">Membrane</keyword>
<evidence type="ECO:0000313" key="4">
    <source>
        <dbReference type="Proteomes" id="UP000324646"/>
    </source>
</evidence>
<proteinExistence type="predicted"/>
<sequence length="440" mass="49457">MNRFIFRRNNMILLILIIVLTCIYYILKNTPLLYKIKHICLVCIVSFLVLSIIKYPQQAFEAAKLGINTWFNVVFPALLPFFIGAELLIGLGVVNFIGILLEPIIRPIFNVPGEGSFVLAMSITSGYPIGVKLATQLRNKGIFSRIETQRLISFCSTSGPLFMIGAVSIGMFHNLQLGTTIALSHYLGAITTGILFRFYKFKHKRKNSTKKQKGYIKRAFCEMFKVVQNKESTFGALLGTSVKNSMETLFIIGGFIILFSVIIQLLTIIGLIDIFSNYIQKYLYIFHLDASICRAIVSGIFEITMGCKLLSEISNISFIQQAVLATMIISWSGFSIHAQASSLLSKTDISTGIYIFSKFLHAILSGFFVFLIVPITHSIFSHINTPVFFQYSIKTTPTWTSKILFSSKLFMIMTISIIVISIVLQIMFLLAHTLSKINKK</sequence>
<dbReference type="InterPro" id="IPR014226">
    <property type="entry name" value="Spore_IM_YlbJ"/>
</dbReference>
<feature type="transmembrane region" description="Helical" evidence="1">
    <location>
        <begin position="73"/>
        <end position="101"/>
    </location>
</feature>